<gene>
    <name evidence="2" type="ORF">TSUD_296190</name>
</gene>
<dbReference type="AlphaFoldDB" id="A0A2Z6MGP8"/>
<name>A0A2Z6MGP8_TRISU</name>
<organism evidence="2 3">
    <name type="scientific">Trifolium subterraneum</name>
    <name type="common">Subterranean clover</name>
    <dbReference type="NCBI Taxonomy" id="3900"/>
    <lineage>
        <taxon>Eukaryota</taxon>
        <taxon>Viridiplantae</taxon>
        <taxon>Streptophyta</taxon>
        <taxon>Embryophyta</taxon>
        <taxon>Tracheophyta</taxon>
        <taxon>Spermatophyta</taxon>
        <taxon>Magnoliopsida</taxon>
        <taxon>eudicotyledons</taxon>
        <taxon>Gunneridae</taxon>
        <taxon>Pentapetalae</taxon>
        <taxon>rosids</taxon>
        <taxon>fabids</taxon>
        <taxon>Fabales</taxon>
        <taxon>Fabaceae</taxon>
        <taxon>Papilionoideae</taxon>
        <taxon>50 kb inversion clade</taxon>
        <taxon>NPAAA clade</taxon>
        <taxon>Hologalegina</taxon>
        <taxon>IRL clade</taxon>
        <taxon>Trifolieae</taxon>
        <taxon>Trifolium</taxon>
    </lineage>
</organism>
<evidence type="ECO:0000256" key="1">
    <source>
        <dbReference type="SAM" id="MobiDB-lite"/>
    </source>
</evidence>
<proteinExistence type="predicted"/>
<dbReference type="Proteomes" id="UP000242715">
    <property type="component" value="Unassembled WGS sequence"/>
</dbReference>
<accession>A0A2Z6MGP8</accession>
<protein>
    <submittedName>
        <fullName evidence="2">Uncharacterized protein</fullName>
    </submittedName>
</protein>
<dbReference type="EMBL" id="DF973248">
    <property type="protein sequence ID" value="GAU22500.1"/>
    <property type="molecule type" value="Genomic_DNA"/>
</dbReference>
<feature type="compositionally biased region" description="Polar residues" evidence="1">
    <location>
        <begin position="22"/>
        <end position="31"/>
    </location>
</feature>
<sequence length="101" mass="11657">MRSPAKLVEQAKSMLEDKLDSYTENPTSTQDLENEDVFAAEEDEELPRKRRQGLGLNRARPRFSIKPTKKSSVEDLLPILDIKNLKDPEEFFAAHERLESK</sequence>
<feature type="region of interest" description="Disordered" evidence="1">
    <location>
        <begin position="14"/>
        <end position="62"/>
    </location>
</feature>
<reference evidence="3" key="1">
    <citation type="journal article" date="2017" name="Front. Plant Sci.">
        <title>Climate Clever Clovers: New Paradigm to Reduce the Environmental Footprint of Ruminants by Breeding Low Methanogenic Forages Utilizing Haplotype Variation.</title>
        <authorList>
            <person name="Kaur P."/>
            <person name="Appels R."/>
            <person name="Bayer P.E."/>
            <person name="Keeble-Gagnere G."/>
            <person name="Wang J."/>
            <person name="Hirakawa H."/>
            <person name="Shirasawa K."/>
            <person name="Vercoe P."/>
            <person name="Stefanova K."/>
            <person name="Durmic Z."/>
            <person name="Nichols P."/>
            <person name="Revell C."/>
            <person name="Isobe S.N."/>
            <person name="Edwards D."/>
            <person name="Erskine W."/>
        </authorList>
    </citation>
    <scope>NUCLEOTIDE SEQUENCE [LARGE SCALE GENOMIC DNA]</scope>
    <source>
        <strain evidence="3">cv. Daliak</strain>
    </source>
</reference>
<feature type="compositionally biased region" description="Acidic residues" evidence="1">
    <location>
        <begin position="32"/>
        <end position="45"/>
    </location>
</feature>
<keyword evidence="3" id="KW-1185">Reference proteome</keyword>
<evidence type="ECO:0000313" key="3">
    <source>
        <dbReference type="Proteomes" id="UP000242715"/>
    </source>
</evidence>
<evidence type="ECO:0000313" key="2">
    <source>
        <dbReference type="EMBL" id="GAU22500.1"/>
    </source>
</evidence>